<reference evidence="3" key="3">
    <citation type="submission" date="2015-06" db="UniProtKB">
        <authorList>
            <consortium name="EnsemblMetazoa"/>
        </authorList>
    </citation>
    <scope>IDENTIFICATION</scope>
</reference>
<organism evidence="2">
    <name type="scientific">Capitella teleta</name>
    <name type="common">Polychaete worm</name>
    <dbReference type="NCBI Taxonomy" id="283909"/>
    <lineage>
        <taxon>Eukaryota</taxon>
        <taxon>Metazoa</taxon>
        <taxon>Spiralia</taxon>
        <taxon>Lophotrochozoa</taxon>
        <taxon>Annelida</taxon>
        <taxon>Polychaeta</taxon>
        <taxon>Sedentaria</taxon>
        <taxon>Scolecida</taxon>
        <taxon>Capitellidae</taxon>
        <taxon>Capitella</taxon>
    </lineage>
</organism>
<gene>
    <name evidence="2" type="ORF">CAPTEDRAFT_212305</name>
</gene>
<dbReference type="AlphaFoldDB" id="R7UCC9"/>
<feature type="compositionally biased region" description="Basic residues" evidence="1">
    <location>
        <begin position="40"/>
        <end position="53"/>
    </location>
</feature>
<proteinExistence type="predicted"/>
<dbReference type="HOGENOM" id="CLU_1847031_0_0_1"/>
<accession>R7UCC9</accession>
<feature type="region of interest" description="Disordered" evidence="1">
    <location>
        <begin position="39"/>
        <end position="68"/>
    </location>
</feature>
<dbReference type="Proteomes" id="UP000014760">
    <property type="component" value="Unassembled WGS sequence"/>
</dbReference>
<keyword evidence="4" id="KW-1185">Reference proteome</keyword>
<evidence type="ECO:0000313" key="2">
    <source>
        <dbReference type="EMBL" id="ELU03659.1"/>
    </source>
</evidence>
<evidence type="ECO:0000313" key="3">
    <source>
        <dbReference type="EnsemblMetazoa" id="CapteP212305"/>
    </source>
</evidence>
<evidence type="ECO:0000256" key="1">
    <source>
        <dbReference type="SAM" id="MobiDB-lite"/>
    </source>
</evidence>
<evidence type="ECO:0000313" key="4">
    <source>
        <dbReference type="Proteomes" id="UP000014760"/>
    </source>
</evidence>
<dbReference type="EMBL" id="AMQN01024413">
    <property type="status" value="NOT_ANNOTATED_CDS"/>
    <property type="molecule type" value="Genomic_DNA"/>
</dbReference>
<dbReference type="EMBL" id="KB303010">
    <property type="protein sequence ID" value="ELU03659.1"/>
    <property type="molecule type" value="Genomic_DNA"/>
</dbReference>
<reference evidence="2 4" key="2">
    <citation type="journal article" date="2013" name="Nature">
        <title>Insights into bilaterian evolution from three spiralian genomes.</title>
        <authorList>
            <person name="Simakov O."/>
            <person name="Marletaz F."/>
            <person name="Cho S.J."/>
            <person name="Edsinger-Gonzales E."/>
            <person name="Havlak P."/>
            <person name="Hellsten U."/>
            <person name="Kuo D.H."/>
            <person name="Larsson T."/>
            <person name="Lv J."/>
            <person name="Arendt D."/>
            <person name="Savage R."/>
            <person name="Osoegawa K."/>
            <person name="de Jong P."/>
            <person name="Grimwood J."/>
            <person name="Chapman J.A."/>
            <person name="Shapiro H."/>
            <person name="Aerts A."/>
            <person name="Otillar R.P."/>
            <person name="Terry A.Y."/>
            <person name="Boore J.L."/>
            <person name="Grigoriev I.V."/>
            <person name="Lindberg D.R."/>
            <person name="Seaver E.C."/>
            <person name="Weisblat D.A."/>
            <person name="Putnam N.H."/>
            <person name="Rokhsar D.S."/>
        </authorList>
    </citation>
    <scope>NUCLEOTIDE SEQUENCE</scope>
    <source>
        <strain evidence="2 4">I ESC-2004</strain>
    </source>
</reference>
<dbReference type="EnsemblMetazoa" id="CapteT212305">
    <property type="protein sequence ID" value="CapteP212305"/>
    <property type="gene ID" value="CapteG212305"/>
</dbReference>
<sequence>MDKNNPPNEEVKAAEDVLIYRDLTDVDEDVRQRKSDVIQRLKKGRKRRLKRKGSATQAKESPPLLEASPSDLVGRRVLHQCSEDGGAPQWYPGVVEPIVKHSVNPHRVLFQISIEDVFSLVFIFSSDVCTSSAFFDGRC</sequence>
<protein>
    <submittedName>
        <fullName evidence="2 3">Uncharacterized protein</fullName>
    </submittedName>
</protein>
<reference evidence="4" key="1">
    <citation type="submission" date="2012-12" db="EMBL/GenBank/DDBJ databases">
        <authorList>
            <person name="Hellsten U."/>
            <person name="Grimwood J."/>
            <person name="Chapman J.A."/>
            <person name="Shapiro H."/>
            <person name="Aerts A."/>
            <person name="Otillar R.P."/>
            <person name="Terry A.Y."/>
            <person name="Boore J.L."/>
            <person name="Simakov O."/>
            <person name="Marletaz F."/>
            <person name="Cho S.-J."/>
            <person name="Edsinger-Gonzales E."/>
            <person name="Havlak P."/>
            <person name="Kuo D.-H."/>
            <person name="Larsson T."/>
            <person name="Lv J."/>
            <person name="Arendt D."/>
            <person name="Savage R."/>
            <person name="Osoegawa K."/>
            <person name="de Jong P."/>
            <person name="Lindberg D.R."/>
            <person name="Seaver E.C."/>
            <person name="Weisblat D.A."/>
            <person name="Putnam N.H."/>
            <person name="Grigoriev I.V."/>
            <person name="Rokhsar D.S."/>
        </authorList>
    </citation>
    <scope>NUCLEOTIDE SEQUENCE</scope>
    <source>
        <strain evidence="4">I ESC-2004</strain>
    </source>
</reference>
<name>R7UCC9_CAPTE</name>